<comment type="caution">
    <text evidence="1">The sequence shown here is derived from an EMBL/GenBank/DDBJ whole genome shotgun (WGS) entry which is preliminary data.</text>
</comment>
<organism evidence="1 2">
    <name type="scientific">Coptis chinensis</name>
    <dbReference type="NCBI Taxonomy" id="261450"/>
    <lineage>
        <taxon>Eukaryota</taxon>
        <taxon>Viridiplantae</taxon>
        <taxon>Streptophyta</taxon>
        <taxon>Embryophyta</taxon>
        <taxon>Tracheophyta</taxon>
        <taxon>Spermatophyta</taxon>
        <taxon>Magnoliopsida</taxon>
        <taxon>Ranunculales</taxon>
        <taxon>Ranunculaceae</taxon>
        <taxon>Coptidoideae</taxon>
        <taxon>Coptis</taxon>
    </lineage>
</organism>
<evidence type="ECO:0000313" key="1">
    <source>
        <dbReference type="EMBL" id="KAF9606857.1"/>
    </source>
</evidence>
<protein>
    <submittedName>
        <fullName evidence="1">Uncharacterized protein</fullName>
    </submittedName>
</protein>
<name>A0A835HYR1_9MAGN</name>
<dbReference type="EMBL" id="JADFTS010000005">
    <property type="protein sequence ID" value="KAF9606857.1"/>
    <property type="molecule type" value="Genomic_DNA"/>
</dbReference>
<dbReference type="AlphaFoldDB" id="A0A835HYR1"/>
<reference evidence="1 2" key="1">
    <citation type="submission" date="2020-10" db="EMBL/GenBank/DDBJ databases">
        <title>The Coptis chinensis genome and diversification of protoberbering-type alkaloids.</title>
        <authorList>
            <person name="Wang B."/>
            <person name="Shu S."/>
            <person name="Song C."/>
            <person name="Liu Y."/>
        </authorList>
    </citation>
    <scope>NUCLEOTIDE SEQUENCE [LARGE SCALE GENOMIC DNA]</scope>
    <source>
        <strain evidence="1">HL-2020</strain>
        <tissue evidence="1">Leaf</tissue>
    </source>
</reference>
<dbReference type="Proteomes" id="UP000631114">
    <property type="component" value="Unassembled WGS sequence"/>
</dbReference>
<proteinExistence type="predicted"/>
<sequence length="85" mass="9511">MYIEGFTVELQVQQRALLKKFPSTTLGESMKALLKVKKVEDMLAHDKLYEVGWGGDESVICDGVLYFLIYSTRGGTRFGSKPYAG</sequence>
<evidence type="ECO:0000313" key="2">
    <source>
        <dbReference type="Proteomes" id="UP000631114"/>
    </source>
</evidence>
<gene>
    <name evidence="1" type="ORF">IFM89_029456</name>
</gene>
<accession>A0A835HYR1</accession>
<keyword evidence="2" id="KW-1185">Reference proteome</keyword>